<accession>A0ABY6J1U0</accession>
<evidence type="ECO:0000313" key="2">
    <source>
        <dbReference type="EMBL" id="UYQ93620.1"/>
    </source>
</evidence>
<gene>
    <name evidence="2" type="ORF">MKQ68_00710</name>
</gene>
<evidence type="ECO:0000313" key="3">
    <source>
        <dbReference type="Proteomes" id="UP001162741"/>
    </source>
</evidence>
<feature type="transmembrane region" description="Helical" evidence="1">
    <location>
        <begin position="46"/>
        <end position="64"/>
    </location>
</feature>
<feature type="transmembrane region" description="Helical" evidence="1">
    <location>
        <begin position="12"/>
        <end position="34"/>
    </location>
</feature>
<dbReference type="EMBL" id="CP107006">
    <property type="protein sequence ID" value="UYQ93620.1"/>
    <property type="molecule type" value="Genomic_DNA"/>
</dbReference>
<dbReference type="Proteomes" id="UP001162741">
    <property type="component" value="Chromosome"/>
</dbReference>
<reference evidence="2" key="1">
    <citation type="submission" date="2022-10" db="EMBL/GenBank/DDBJ databases">
        <title>Chitinophaga sp. nov., isolated from soil.</title>
        <authorList>
            <person name="Jeon C.O."/>
        </authorList>
    </citation>
    <scope>NUCLEOTIDE SEQUENCE</scope>
    <source>
        <strain evidence="2">R8</strain>
    </source>
</reference>
<evidence type="ECO:0008006" key="4">
    <source>
        <dbReference type="Google" id="ProtNLM"/>
    </source>
</evidence>
<proteinExistence type="predicted"/>
<keyword evidence="1" id="KW-1133">Transmembrane helix</keyword>
<sequence length="253" mass="28724">MNTRQKRVQIKKYFSISKATPLVVFWVLPLMAYVTFDNKTAPDASHVSLLMLFVSSALLAYKLYMLMSAPSDAEIDAWLHEGVSGIVEESYEKLGIDKQTQLRNPLVIVSPIYWKWRGITQKELMVRRGKDRALRFSVYQVTILHLQEHQLCAYACTYQFVRHHTLNEMTFEYHYKDIVSVATKEISGTYRLPQGQRAIPVQEFRLSVASGEGINVTTGLDTVAAEKRATLLPTGVEEAVIAIRGVLRTKKVA</sequence>
<dbReference type="RefSeq" id="WP_264281666.1">
    <property type="nucleotide sequence ID" value="NZ_CP107006.1"/>
</dbReference>
<evidence type="ECO:0000256" key="1">
    <source>
        <dbReference type="SAM" id="Phobius"/>
    </source>
</evidence>
<organism evidence="2 3">
    <name type="scientific">Chitinophaga horti</name>
    <dbReference type="NCBI Taxonomy" id="2920382"/>
    <lineage>
        <taxon>Bacteria</taxon>
        <taxon>Pseudomonadati</taxon>
        <taxon>Bacteroidota</taxon>
        <taxon>Chitinophagia</taxon>
        <taxon>Chitinophagales</taxon>
        <taxon>Chitinophagaceae</taxon>
        <taxon>Chitinophaga</taxon>
    </lineage>
</organism>
<protein>
    <recommendedName>
        <fullName evidence="4">DUF304 domain-containing protein</fullName>
    </recommendedName>
</protein>
<keyword evidence="3" id="KW-1185">Reference proteome</keyword>
<name>A0ABY6J1U0_9BACT</name>
<keyword evidence="1" id="KW-0472">Membrane</keyword>
<keyword evidence="1" id="KW-0812">Transmembrane</keyword>